<accession>X0W4S8</accession>
<dbReference type="EMBL" id="BARS01037372">
    <property type="protein sequence ID" value="GAG25540.1"/>
    <property type="molecule type" value="Genomic_DNA"/>
</dbReference>
<proteinExistence type="predicted"/>
<name>X0W4S8_9ZZZZ</name>
<feature type="non-terminal residue" evidence="1">
    <location>
        <position position="1"/>
    </location>
</feature>
<organism evidence="1">
    <name type="scientific">marine sediment metagenome</name>
    <dbReference type="NCBI Taxonomy" id="412755"/>
    <lineage>
        <taxon>unclassified sequences</taxon>
        <taxon>metagenomes</taxon>
        <taxon>ecological metagenomes</taxon>
    </lineage>
</organism>
<reference evidence="1" key="1">
    <citation type="journal article" date="2014" name="Front. Microbiol.">
        <title>High frequency of phylogenetically diverse reductive dehalogenase-homologous genes in deep subseafloor sedimentary metagenomes.</title>
        <authorList>
            <person name="Kawai M."/>
            <person name="Futagami T."/>
            <person name="Toyoda A."/>
            <person name="Takaki Y."/>
            <person name="Nishi S."/>
            <person name="Hori S."/>
            <person name="Arai W."/>
            <person name="Tsubouchi T."/>
            <person name="Morono Y."/>
            <person name="Uchiyama I."/>
            <person name="Ito T."/>
            <person name="Fujiyama A."/>
            <person name="Inagaki F."/>
            <person name="Takami H."/>
        </authorList>
    </citation>
    <scope>NUCLEOTIDE SEQUENCE</scope>
    <source>
        <strain evidence="1">Expedition CK06-06</strain>
    </source>
</reference>
<evidence type="ECO:0000313" key="1">
    <source>
        <dbReference type="EMBL" id="GAG25540.1"/>
    </source>
</evidence>
<sequence>LLVAAEVAQYLHDKCLALGDQVNDLKREISGQGCEIGTLRRNVRALEALLQSLGHGIRSTEIRPQEIIDVTQMADTHMQRLLRNSPGHSGPAPAGLTKAEWLETGTVTNSSTSTVFGPCNFVSFKVKE</sequence>
<gene>
    <name evidence="1" type="ORF">S01H1_57313</name>
</gene>
<comment type="caution">
    <text evidence="1">The sequence shown here is derived from an EMBL/GenBank/DDBJ whole genome shotgun (WGS) entry which is preliminary data.</text>
</comment>
<dbReference type="AlphaFoldDB" id="X0W4S8"/>
<protein>
    <submittedName>
        <fullName evidence="1">Uncharacterized protein</fullName>
    </submittedName>
</protein>